<evidence type="ECO:0000313" key="5">
    <source>
        <dbReference type="EMBL" id="TPW26286.1"/>
    </source>
</evidence>
<dbReference type="Gene3D" id="1.10.10.10">
    <property type="entry name" value="Winged helix-like DNA-binding domain superfamily/Winged helix DNA-binding domain"/>
    <property type="match status" value="1"/>
</dbReference>
<accession>A0A506TY94</accession>
<dbReference type="Pfam" id="PF13432">
    <property type="entry name" value="TPR_16"/>
    <property type="match status" value="1"/>
</dbReference>
<evidence type="ECO:0000256" key="1">
    <source>
        <dbReference type="ARBA" id="ARBA00023125"/>
    </source>
</evidence>
<dbReference type="AlphaFoldDB" id="A0A506TY94"/>
<dbReference type="RefSeq" id="WP_141151280.1">
    <property type="nucleotide sequence ID" value="NZ_VHLG01000037.1"/>
</dbReference>
<name>A0A506TY94_9HYPH</name>
<dbReference type="SUPFAM" id="SSF48452">
    <property type="entry name" value="TPR-like"/>
    <property type="match status" value="1"/>
</dbReference>
<dbReference type="OrthoDB" id="7912966at2"/>
<comment type="caution">
    <text evidence="5">The sequence shown here is derived from an EMBL/GenBank/DDBJ whole genome shotgun (WGS) entry which is preliminary data.</text>
</comment>
<gene>
    <name evidence="5" type="ORF">FJU08_22520</name>
</gene>
<evidence type="ECO:0000259" key="4">
    <source>
        <dbReference type="PROSITE" id="PS51755"/>
    </source>
</evidence>
<dbReference type="GO" id="GO:0000160">
    <property type="term" value="P:phosphorelay signal transduction system"/>
    <property type="evidence" value="ECO:0007669"/>
    <property type="project" value="InterPro"/>
</dbReference>
<evidence type="ECO:0000256" key="2">
    <source>
        <dbReference type="PROSITE-ProRule" id="PRU00339"/>
    </source>
</evidence>
<dbReference type="Gene3D" id="3.40.50.10070">
    <property type="entry name" value="TolB, N-terminal domain"/>
    <property type="match status" value="1"/>
</dbReference>
<dbReference type="SMART" id="SM00862">
    <property type="entry name" value="Trans_reg_C"/>
    <property type="match status" value="1"/>
</dbReference>
<dbReference type="SUPFAM" id="SSF46894">
    <property type="entry name" value="C-terminal effector domain of the bipartite response regulators"/>
    <property type="match status" value="1"/>
</dbReference>
<dbReference type="InterPro" id="IPR019734">
    <property type="entry name" value="TPR_rpt"/>
</dbReference>
<feature type="repeat" description="TPR" evidence="2">
    <location>
        <begin position="381"/>
        <end position="414"/>
    </location>
</feature>
<feature type="DNA-binding region" description="OmpR/PhoB-type" evidence="3">
    <location>
        <begin position="25"/>
        <end position="123"/>
    </location>
</feature>
<dbReference type="CDD" id="cd00383">
    <property type="entry name" value="trans_reg_C"/>
    <property type="match status" value="1"/>
</dbReference>
<dbReference type="SMART" id="SM00028">
    <property type="entry name" value="TPR"/>
    <property type="match status" value="4"/>
</dbReference>
<evidence type="ECO:0000313" key="6">
    <source>
        <dbReference type="Proteomes" id="UP000318801"/>
    </source>
</evidence>
<sequence>MAGSNSLNYRRTLSPVRPKPCSGRQMIYRFSDYELDTEGCALTRDGVDVAVEAQVFSTLAVLIENRNRIVSRDELIETVWSGRIISDAAISSRIHSARTAIGDNGRDQALIKTFSGRGYRFVGRASMLPAANAVLPVPERALSVDVTRPVPGFLDRPAIVLLPFDTSSDALPDIHLAHGLTEELSLRLGQTGSFPVISSQSARSLKTRSTGAAEIGRRLGARYLLEGSIQRSDDRLRIYVHLVSALSEERLWSERYDTRFSEVFDMQDWVAATIAEALEREMIACEAGPLLGAQTTELDAWQMYLRGIFFLHRSGRSDNRLALESFRAAIARDKIYGPAHGGLAMACVFGHGAGWLSAGHDPVETMAEAGHTAMHLSPHEPNGHIGLGWSHLCRGEFEAALEAIETAVECNPSSAFAAFYLACALSFAGDPSAAIDSAGRALRLNPRGPLANRIWTIQARAHYLLGDYERSVEINRAVIASDDGTVPLAMRDLAASLACLGALDEAAAAISHLMQLSPGYTLEKAGATYPWRHRDQRCDYLEHLSRAGLR</sequence>
<dbReference type="Proteomes" id="UP000318801">
    <property type="component" value="Unassembled WGS sequence"/>
</dbReference>
<dbReference type="GO" id="GO:0006355">
    <property type="term" value="P:regulation of DNA-templated transcription"/>
    <property type="evidence" value="ECO:0007669"/>
    <property type="project" value="InterPro"/>
</dbReference>
<evidence type="ECO:0000256" key="3">
    <source>
        <dbReference type="PROSITE-ProRule" id="PRU01091"/>
    </source>
</evidence>
<proteinExistence type="predicted"/>
<organism evidence="5 6">
    <name type="scientific">Martelella alba</name>
    <dbReference type="NCBI Taxonomy" id="2590451"/>
    <lineage>
        <taxon>Bacteria</taxon>
        <taxon>Pseudomonadati</taxon>
        <taxon>Pseudomonadota</taxon>
        <taxon>Alphaproteobacteria</taxon>
        <taxon>Hyphomicrobiales</taxon>
        <taxon>Aurantimonadaceae</taxon>
        <taxon>Martelella</taxon>
    </lineage>
</organism>
<feature type="domain" description="OmpR/PhoB-type" evidence="4">
    <location>
        <begin position="25"/>
        <end position="123"/>
    </location>
</feature>
<dbReference type="PROSITE" id="PS51755">
    <property type="entry name" value="OMPR_PHOB"/>
    <property type="match status" value="1"/>
</dbReference>
<protein>
    <submittedName>
        <fullName evidence="5">Tetratricopeptide repeat protein</fullName>
    </submittedName>
</protein>
<dbReference type="InterPro" id="IPR011990">
    <property type="entry name" value="TPR-like_helical_dom_sf"/>
</dbReference>
<dbReference type="EMBL" id="VHLG01000037">
    <property type="protein sequence ID" value="TPW26286.1"/>
    <property type="molecule type" value="Genomic_DNA"/>
</dbReference>
<dbReference type="Gene3D" id="1.25.40.10">
    <property type="entry name" value="Tetratricopeptide repeat domain"/>
    <property type="match status" value="1"/>
</dbReference>
<keyword evidence="1 3" id="KW-0238">DNA-binding</keyword>
<dbReference type="PROSITE" id="PS50005">
    <property type="entry name" value="TPR"/>
    <property type="match status" value="1"/>
</dbReference>
<reference evidence="5 6" key="1">
    <citation type="submission" date="2019-06" db="EMBL/GenBank/DDBJ databases">
        <authorList>
            <person name="Li M."/>
        </authorList>
    </citation>
    <scope>NUCLEOTIDE SEQUENCE [LARGE SCALE GENOMIC DNA]</scope>
    <source>
        <strain evidence="5 6">BGMRC2036</strain>
    </source>
</reference>
<keyword evidence="6" id="KW-1185">Reference proteome</keyword>
<keyword evidence="2" id="KW-0802">TPR repeat</keyword>
<dbReference type="InterPro" id="IPR036388">
    <property type="entry name" value="WH-like_DNA-bd_sf"/>
</dbReference>
<dbReference type="Pfam" id="PF00486">
    <property type="entry name" value="Trans_reg_C"/>
    <property type="match status" value="1"/>
</dbReference>
<dbReference type="InterPro" id="IPR016032">
    <property type="entry name" value="Sig_transdc_resp-reg_C-effctor"/>
</dbReference>
<dbReference type="InterPro" id="IPR001867">
    <property type="entry name" value="OmpR/PhoB-type_DNA-bd"/>
</dbReference>
<dbReference type="GO" id="GO:0003677">
    <property type="term" value="F:DNA binding"/>
    <property type="evidence" value="ECO:0007669"/>
    <property type="project" value="UniProtKB-UniRule"/>
</dbReference>